<feature type="transmembrane region" description="Helical" evidence="1">
    <location>
        <begin position="50"/>
        <end position="67"/>
    </location>
</feature>
<keyword evidence="1" id="KW-0472">Membrane</keyword>
<dbReference type="RefSeq" id="WP_135568234.1">
    <property type="nucleotide sequence ID" value="NZ_MPRK01000256.1"/>
</dbReference>
<organism evidence="2 3">
    <name type="scientific">Solemya elarraichensis gill symbiont</name>
    <dbReference type="NCBI Taxonomy" id="1918949"/>
    <lineage>
        <taxon>Bacteria</taxon>
        <taxon>Pseudomonadati</taxon>
        <taxon>Pseudomonadota</taxon>
        <taxon>Gammaproteobacteria</taxon>
        <taxon>sulfur-oxidizing symbionts</taxon>
    </lineage>
</organism>
<evidence type="ECO:0000256" key="1">
    <source>
        <dbReference type="SAM" id="Phobius"/>
    </source>
</evidence>
<dbReference type="EMBL" id="MPRK01000256">
    <property type="protein sequence ID" value="OOZ37931.1"/>
    <property type="molecule type" value="Genomic_DNA"/>
</dbReference>
<proteinExistence type="predicted"/>
<reference evidence="2 3" key="1">
    <citation type="submission" date="2016-11" db="EMBL/GenBank/DDBJ databases">
        <title>Mixed transmission modes and dynamic genome evolution in an obligate animal-bacterial symbiosis.</title>
        <authorList>
            <person name="Russell S.L."/>
            <person name="Corbett-Detig R.B."/>
            <person name="Cavanaugh C.M."/>
        </authorList>
    </citation>
    <scope>NUCLEOTIDE SEQUENCE [LARGE SCALE GENOMIC DNA]</scope>
    <source>
        <strain evidence="2">Sp-SM6</strain>
    </source>
</reference>
<keyword evidence="3" id="KW-1185">Reference proteome</keyword>
<evidence type="ECO:0000313" key="2">
    <source>
        <dbReference type="EMBL" id="OOZ37931.1"/>
    </source>
</evidence>
<protein>
    <submittedName>
        <fullName evidence="2">Uncharacterized protein</fullName>
    </submittedName>
</protein>
<evidence type="ECO:0000313" key="3">
    <source>
        <dbReference type="Proteomes" id="UP000190198"/>
    </source>
</evidence>
<comment type="caution">
    <text evidence="2">The sequence shown here is derived from an EMBL/GenBank/DDBJ whole genome shotgun (WGS) entry which is preliminary data.</text>
</comment>
<accession>A0A1T2KYN9</accession>
<keyword evidence="1" id="KW-0812">Transmembrane</keyword>
<dbReference type="AlphaFoldDB" id="A0A1T2KYN9"/>
<gene>
    <name evidence="2" type="ORF">BOW52_09910</name>
</gene>
<name>A0A1T2KYN9_9GAMM</name>
<sequence length="79" mass="8803">MHDQSELTHEHMTYEEGMRDGRLHAIENKLETHQGLIDENEGRISKLERIVYIVTGAVALIQAMPAIKMGLATFMGPGA</sequence>
<dbReference type="Proteomes" id="UP000190198">
    <property type="component" value="Unassembled WGS sequence"/>
</dbReference>
<keyword evidence="1" id="KW-1133">Transmembrane helix</keyword>